<comment type="caution">
    <text evidence="1">The sequence shown here is derived from an EMBL/GenBank/DDBJ whole genome shotgun (WGS) entry which is preliminary data.</text>
</comment>
<protein>
    <submittedName>
        <fullName evidence="1">Uncharacterized protein</fullName>
    </submittedName>
</protein>
<gene>
    <name evidence="1" type="ORF">RU96_GL001296</name>
</gene>
<accession>A0A1L8R387</accession>
<name>A0A1L8R387_9ENTE</name>
<organism evidence="1 2">
    <name type="scientific">Enterococcus canintestini</name>
    <dbReference type="NCBI Taxonomy" id="317010"/>
    <lineage>
        <taxon>Bacteria</taxon>
        <taxon>Bacillati</taxon>
        <taxon>Bacillota</taxon>
        <taxon>Bacilli</taxon>
        <taxon>Lactobacillales</taxon>
        <taxon>Enterococcaceae</taxon>
        <taxon>Enterococcus</taxon>
    </lineage>
</organism>
<evidence type="ECO:0000313" key="2">
    <source>
        <dbReference type="Proteomes" id="UP000182835"/>
    </source>
</evidence>
<reference evidence="1 2" key="1">
    <citation type="submission" date="2014-12" db="EMBL/GenBank/DDBJ databases">
        <title>Draft genome sequences of 29 type strains of Enterococci.</title>
        <authorList>
            <person name="Zhong Z."/>
            <person name="Sun Z."/>
            <person name="Liu W."/>
            <person name="Zhang W."/>
            <person name="Zhang H."/>
        </authorList>
    </citation>
    <scope>NUCLEOTIDE SEQUENCE [LARGE SCALE GENOMIC DNA]</scope>
    <source>
        <strain evidence="1 2">DSM 21207</strain>
    </source>
</reference>
<dbReference type="Proteomes" id="UP000182835">
    <property type="component" value="Unassembled WGS sequence"/>
</dbReference>
<evidence type="ECO:0000313" key="1">
    <source>
        <dbReference type="EMBL" id="OJG14214.1"/>
    </source>
</evidence>
<sequence>MALVRFPTIKIIFKVLEVKLSCLIKKYSAKHIEIIGFDLTKKAKLKRQIAT</sequence>
<dbReference type="AlphaFoldDB" id="A0A1L8R387"/>
<dbReference type="EMBL" id="JXKG01000022">
    <property type="protein sequence ID" value="OJG14214.1"/>
    <property type="molecule type" value="Genomic_DNA"/>
</dbReference>
<proteinExistence type="predicted"/>